<feature type="binding site" evidence="14">
    <location>
        <begin position="136"/>
        <end position="138"/>
    </location>
    <ligand>
        <name>FAD</name>
        <dbReference type="ChEBI" id="CHEBI:57692"/>
    </ligand>
</feature>
<keyword evidence="9 14" id="KW-0520">NAD</keyword>
<feature type="binding site" evidence="14">
    <location>
        <position position="302"/>
    </location>
    <ligand>
        <name>FAD</name>
        <dbReference type="ChEBI" id="CHEBI:57692"/>
    </ligand>
</feature>
<evidence type="ECO:0000259" key="18">
    <source>
        <dbReference type="Pfam" id="PF07992"/>
    </source>
</evidence>
<keyword evidence="5" id="KW-0963">Cytoplasm</keyword>
<evidence type="ECO:0000256" key="1">
    <source>
        <dbReference type="ARBA" id="ARBA00004496"/>
    </source>
</evidence>
<dbReference type="PIRSF" id="PIRSF000350">
    <property type="entry name" value="Mercury_reductase_MerA"/>
    <property type="match status" value="1"/>
</dbReference>
<dbReference type="SUPFAM" id="SSF51905">
    <property type="entry name" value="FAD/NAD(P)-binding domain"/>
    <property type="match status" value="1"/>
</dbReference>
<feature type="domain" description="Pyridine nucleotide-disulphide oxidoreductase dimerisation" evidence="17">
    <location>
        <begin position="337"/>
        <end position="445"/>
    </location>
</feature>
<keyword evidence="7 14" id="KW-0274">FAD</keyword>
<evidence type="ECO:0000256" key="4">
    <source>
        <dbReference type="ARBA" id="ARBA00016961"/>
    </source>
</evidence>
<dbReference type="InterPro" id="IPR016156">
    <property type="entry name" value="FAD/NAD-linked_Rdtase_dimer_sf"/>
</dbReference>
<dbReference type="GO" id="GO:0050660">
    <property type="term" value="F:flavin adenine dinucleotide binding"/>
    <property type="evidence" value="ECO:0007669"/>
    <property type="project" value="InterPro"/>
</dbReference>
<dbReference type="InterPro" id="IPR023753">
    <property type="entry name" value="FAD/NAD-binding_dom"/>
</dbReference>
<dbReference type="AlphaFoldDB" id="A0A1E5GRW4"/>
<proteinExistence type="inferred from homology"/>
<keyword evidence="10" id="KW-1015">Disulfide bond</keyword>
<evidence type="ECO:0000256" key="8">
    <source>
        <dbReference type="ARBA" id="ARBA00023002"/>
    </source>
</evidence>
<dbReference type="PATRIC" id="fig|332950.4.peg.2514"/>
<organism evidence="19 20">
    <name type="scientific">Enterococcus termitis</name>
    <dbReference type="NCBI Taxonomy" id="332950"/>
    <lineage>
        <taxon>Bacteria</taxon>
        <taxon>Bacillati</taxon>
        <taxon>Bacillota</taxon>
        <taxon>Bacilli</taxon>
        <taxon>Lactobacillales</taxon>
        <taxon>Enterococcaceae</taxon>
        <taxon>Enterococcus</taxon>
    </lineage>
</organism>
<dbReference type="GO" id="GO:0005737">
    <property type="term" value="C:cytoplasm"/>
    <property type="evidence" value="ECO:0007669"/>
    <property type="project" value="UniProtKB-SubCell"/>
</dbReference>
<keyword evidence="8 16" id="KW-0560">Oxidoreductase</keyword>
<evidence type="ECO:0000256" key="10">
    <source>
        <dbReference type="ARBA" id="ARBA00023157"/>
    </source>
</evidence>
<evidence type="ECO:0000256" key="2">
    <source>
        <dbReference type="ARBA" id="ARBA00007532"/>
    </source>
</evidence>
<evidence type="ECO:0000313" key="19">
    <source>
        <dbReference type="EMBL" id="OEG15409.1"/>
    </source>
</evidence>
<dbReference type="EC" id="1.8.1.4" evidence="3 16"/>
<dbReference type="PANTHER" id="PTHR22912:SF217">
    <property type="entry name" value="DIHYDROLIPOYL DEHYDROGENASE"/>
    <property type="match status" value="1"/>
</dbReference>
<evidence type="ECO:0000256" key="11">
    <source>
        <dbReference type="ARBA" id="ARBA00023284"/>
    </source>
</evidence>
<dbReference type="Pfam" id="PF02852">
    <property type="entry name" value="Pyr_redox_dim"/>
    <property type="match status" value="1"/>
</dbReference>
<dbReference type="Pfam" id="PF07992">
    <property type="entry name" value="Pyr_redox_2"/>
    <property type="match status" value="1"/>
</dbReference>
<dbReference type="InterPro" id="IPR006258">
    <property type="entry name" value="Lipoamide_DH"/>
</dbReference>
<dbReference type="PRINTS" id="PR00368">
    <property type="entry name" value="FADPNR"/>
</dbReference>
<dbReference type="RefSeq" id="WP_069663462.1">
    <property type="nucleotide sequence ID" value="NZ_JBHUJJ010000001.1"/>
</dbReference>
<dbReference type="SUPFAM" id="SSF55424">
    <property type="entry name" value="FAD/NAD-linked reductases, dimerisation (C-terminal) domain"/>
    <property type="match status" value="1"/>
</dbReference>
<keyword evidence="6 16" id="KW-0285">Flavoprotein</keyword>
<dbReference type="PANTHER" id="PTHR22912">
    <property type="entry name" value="DISULFIDE OXIDOREDUCTASE"/>
    <property type="match status" value="1"/>
</dbReference>
<evidence type="ECO:0000259" key="17">
    <source>
        <dbReference type="Pfam" id="PF02852"/>
    </source>
</evidence>
<dbReference type="Gene3D" id="3.30.390.30">
    <property type="match status" value="1"/>
</dbReference>
<feature type="binding site" evidence="14">
    <location>
        <position position="49"/>
    </location>
    <ligand>
        <name>FAD</name>
        <dbReference type="ChEBI" id="CHEBI:57692"/>
    </ligand>
</feature>
<sequence length="460" mass="48846">MRYDLIIIGAGPGGYVAAIKAAQLGMKVALVESQRIGGTCLNQGCIPTKSLLHAAETIREIRQAEKNGIQVGTLQIDRNKMYQQKDQVVDQLVQGVEALIKANKIDWIKGVGTIIAPGQVNVSDKIYETEKILIATGSKPAVPQIPGSDLPGVITSNELLAQSNQYNQLVIIGGGVIGVEFASIFNELGCEVTIIEAADTLLPNFDSEISKKLALLLKKQGIKIATKSSVASISKETQLVCTFSSKGKELTAKGDAILIATGRKAYFEGLFAEDVAVELDRGMIKVNEFFETSIKGIYAIGDVANRGMQLAHVASAQGVNAVLAMNQQQGVYDLDLVPSCVYTTPEIASVGITEAQAKEQDLSIKIGKYNMAGNGKTIIAGSSLGFVKVIADAQSEKIIGAQMLCARATDMISEFTTAIANGLTISDVGTIIHPHPTYNEGVGEAYELLAGHGIHTMPKK</sequence>
<evidence type="ECO:0000256" key="9">
    <source>
        <dbReference type="ARBA" id="ARBA00023027"/>
    </source>
</evidence>
<dbReference type="GO" id="GO:0004148">
    <property type="term" value="F:dihydrolipoyl dehydrogenase (NADH) activity"/>
    <property type="evidence" value="ECO:0007669"/>
    <property type="project" value="UniProtKB-EC"/>
</dbReference>
<feature type="domain" description="FAD/NAD(P)-binding" evidence="18">
    <location>
        <begin position="3"/>
        <end position="318"/>
    </location>
</feature>
<comment type="similarity">
    <text evidence="2 16">Belongs to the class-I pyridine nucleotide-disulfide oxidoreductase family.</text>
</comment>
<keyword evidence="14" id="KW-0547">Nucleotide-binding</keyword>
<evidence type="ECO:0000256" key="16">
    <source>
        <dbReference type="RuleBase" id="RU003692"/>
    </source>
</evidence>
<gene>
    <name evidence="19" type="ORF">BCR25_18820</name>
</gene>
<dbReference type="PRINTS" id="PR00411">
    <property type="entry name" value="PNDRDTASEI"/>
</dbReference>
<evidence type="ECO:0000256" key="5">
    <source>
        <dbReference type="ARBA" id="ARBA00022490"/>
    </source>
</evidence>
<dbReference type="FunFam" id="3.30.390.30:FF:000001">
    <property type="entry name" value="Dihydrolipoyl dehydrogenase"/>
    <property type="match status" value="1"/>
</dbReference>
<feature type="binding site" evidence="14">
    <location>
        <position position="262"/>
    </location>
    <ligand>
        <name>NAD(+)</name>
        <dbReference type="ChEBI" id="CHEBI:57540"/>
    </ligand>
</feature>
<dbReference type="GO" id="GO:0006103">
    <property type="term" value="P:2-oxoglutarate metabolic process"/>
    <property type="evidence" value="ECO:0007669"/>
    <property type="project" value="TreeGrafter"/>
</dbReference>
<dbReference type="NCBIfam" id="TIGR01350">
    <property type="entry name" value="lipoamide_DH"/>
    <property type="match status" value="1"/>
</dbReference>
<keyword evidence="20" id="KW-1185">Reference proteome</keyword>
<dbReference type="InterPro" id="IPR001100">
    <property type="entry name" value="Pyr_nuc-diS_OxRdtase"/>
</dbReference>
<feature type="binding site" evidence="14">
    <location>
        <begin position="173"/>
        <end position="180"/>
    </location>
    <ligand>
        <name>NAD(+)</name>
        <dbReference type="ChEBI" id="CHEBI:57540"/>
    </ligand>
</feature>
<comment type="cofactor">
    <cofactor evidence="14 16">
        <name>FAD</name>
        <dbReference type="ChEBI" id="CHEBI:57692"/>
    </cofactor>
    <text evidence="14 16">Binds 1 FAD per subunit.</text>
</comment>
<evidence type="ECO:0000256" key="3">
    <source>
        <dbReference type="ARBA" id="ARBA00012608"/>
    </source>
</evidence>
<dbReference type="InterPro" id="IPR050151">
    <property type="entry name" value="Class-I_Pyr_Nuc-Dis_Oxidored"/>
</dbReference>
<feature type="active site" description="Proton acceptor" evidence="13">
    <location>
        <position position="435"/>
    </location>
</feature>
<dbReference type="InterPro" id="IPR036188">
    <property type="entry name" value="FAD/NAD-bd_sf"/>
</dbReference>
<name>A0A1E5GRW4_9ENTE</name>
<dbReference type="Gene3D" id="3.50.50.60">
    <property type="entry name" value="FAD/NAD(P)-binding domain"/>
    <property type="match status" value="2"/>
</dbReference>
<dbReference type="PROSITE" id="PS00076">
    <property type="entry name" value="PYRIDINE_REDOX_1"/>
    <property type="match status" value="1"/>
</dbReference>
<evidence type="ECO:0000256" key="14">
    <source>
        <dbReference type="PIRSR" id="PIRSR000350-3"/>
    </source>
</evidence>
<dbReference type="OrthoDB" id="9800167at2"/>
<evidence type="ECO:0000256" key="7">
    <source>
        <dbReference type="ARBA" id="ARBA00022827"/>
    </source>
</evidence>
<comment type="caution">
    <text evidence="19">The sequence shown here is derived from an EMBL/GenBank/DDBJ whole genome shotgun (WGS) entry which is preliminary data.</text>
</comment>
<evidence type="ECO:0000256" key="6">
    <source>
        <dbReference type="ARBA" id="ARBA00022630"/>
    </source>
</evidence>
<evidence type="ECO:0000313" key="20">
    <source>
        <dbReference type="Proteomes" id="UP000095094"/>
    </source>
</evidence>
<protein>
    <recommendedName>
        <fullName evidence="4 16">Dihydrolipoyl dehydrogenase</fullName>
        <ecNumber evidence="3 16">1.8.1.4</ecNumber>
    </recommendedName>
</protein>
<dbReference type="InterPro" id="IPR004099">
    <property type="entry name" value="Pyr_nucl-diS_OxRdtase_dimer"/>
</dbReference>
<evidence type="ECO:0000256" key="12">
    <source>
        <dbReference type="ARBA" id="ARBA00049187"/>
    </source>
</evidence>
<comment type="subcellular location">
    <subcellularLocation>
        <location evidence="1">Cytoplasm</location>
    </subcellularLocation>
</comment>
<evidence type="ECO:0000256" key="15">
    <source>
        <dbReference type="PIRSR" id="PIRSR000350-4"/>
    </source>
</evidence>
<feature type="binding site" evidence="14">
    <location>
        <position position="196"/>
    </location>
    <ligand>
        <name>NAD(+)</name>
        <dbReference type="ChEBI" id="CHEBI:57540"/>
    </ligand>
</feature>
<keyword evidence="11 16" id="KW-0676">Redox-active center</keyword>
<feature type="binding site" evidence="14">
    <location>
        <position position="112"/>
    </location>
    <ligand>
        <name>FAD</name>
        <dbReference type="ChEBI" id="CHEBI:57692"/>
    </ligand>
</feature>
<comment type="miscellaneous">
    <text evidence="16">The active site is a redox-active disulfide bond.</text>
</comment>
<feature type="disulfide bond" description="Redox-active" evidence="15">
    <location>
        <begin position="40"/>
        <end position="45"/>
    </location>
</feature>
<accession>A0A1E5GRW4</accession>
<comment type="catalytic activity">
    <reaction evidence="12 16">
        <text>N(6)-[(R)-dihydrolipoyl]-L-lysyl-[protein] + NAD(+) = N(6)-[(R)-lipoyl]-L-lysyl-[protein] + NADH + H(+)</text>
        <dbReference type="Rhea" id="RHEA:15045"/>
        <dbReference type="Rhea" id="RHEA-COMP:10474"/>
        <dbReference type="Rhea" id="RHEA-COMP:10475"/>
        <dbReference type="ChEBI" id="CHEBI:15378"/>
        <dbReference type="ChEBI" id="CHEBI:57540"/>
        <dbReference type="ChEBI" id="CHEBI:57945"/>
        <dbReference type="ChEBI" id="CHEBI:83099"/>
        <dbReference type="ChEBI" id="CHEBI:83100"/>
        <dbReference type="EC" id="1.8.1.4"/>
    </reaction>
</comment>
<evidence type="ECO:0000256" key="13">
    <source>
        <dbReference type="PIRSR" id="PIRSR000350-2"/>
    </source>
</evidence>
<dbReference type="Proteomes" id="UP000095094">
    <property type="component" value="Unassembled WGS sequence"/>
</dbReference>
<dbReference type="InterPro" id="IPR012999">
    <property type="entry name" value="Pyr_OxRdtase_I_AS"/>
</dbReference>
<reference evidence="20" key="1">
    <citation type="submission" date="2016-09" db="EMBL/GenBank/DDBJ databases">
        <authorList>
            <person name="Gulvik C.A."/>
        </authorList>
    </citation>
    <scope>NUCLEOTIDE SEQUENCE [LARGE SCALE GENOMIC DNA]</scope>
    <source>
        <strain evidence="20">LMG 8895</strain>
    </source>
</reference>
<dbReference type="EMBL" id="MIJY01000015">
    <property type="protein sequence ID" value="OEG15409.1"/>
    <property type="molecule type" value="Genomic_DNA"/>
</dbReference>